<keyword evidence="2" id="KW-0732">Signal</keyword>
<dbReference type="Proteomes" id="UP000292884">
    <property type="component" value="Unassembled WGS sequence"/>
</dbReference>
<dbReference type="NCBIfam" id="TIGR04056">
    <property type="entry name" value="OMP_RagA_SusC"/>
    <property type="match status" value="1"/>
</dbReference>
<dbReference type="SUPFAM" id="SSF56935">
    <property type="entry name" value="Porins"/>
    <property type="match status" value="1"/>
</dbReference>
<sequence length="1059" mass="117104">MKKLITICLIIFGLAANAQQNQFHVYSLPDTVPISGASINVVGKQPLTSGNNGQFMLNYPTGTYQVQIKYMGYVSINTTITLPSKSLNFYLLPSLNILQEVAINTGYQTLAKERATGSFVTISNKQLNEQMSTDIISRLEAVANGITVDKRSSSLGNLMVRGLSTISGPRTPLIILDNFPYQGDLQNINPNDIESITILKDAAAASIWGSRAGNGVIVLTSKKAKTGEALAIDVNANWSVVEKPNLFTMKQLDAASFMEVEQMLYDKGYYTSKINAVAKAALSPFVELLLAKTRGQIDAAGFEAMASTMRQTDIREELLQLNYGKAIKQQYSISLRGSADRINWNVLAGYDNNRSDLGGLDSRLNLMSRNTLKITKKLELDFSLAYTKNNGAPGKVGYGDLASTGGVTYPYLRLLDDQGNPVSVAKGYSLSYLNTLNQTVFGNWNYYPINDYLNNNISNASSDLLGNVSLRYQVLPSLSVRAYYQAEKQVEQAKSIYGTNSYMVRNMVNTFTQIGSNGEVTRIIPIGEILDQTQVSLNAQSFRSQVNYDKQWNKHTVNALAGWEFSENKTEGDGFRVYGYSDERLTNVGMNMATTYPNYISKTMSYLDQGPNNLTSKLNRFVSLYANLGYGFDDKYLFSASMRKDASNIYGVATNEKWKPLWSVGAGWVIGRESFYKVPWLPYLKLRGSYGYSGNVDLSKSSLTTIVGGTTSAFTNTGIARFGQFSNPSLRWEKVGTTNIAIDFALVNQRIKGSIEVYHKKAVDLYGTSLVDYTAIAATSITKNVASIRARGLDVSLNTVNTTGAFKWTTDLNFNLYKDEVKAYYLASVQGSQFVGNGTIGTPLIGYPVYGVFSYQWAGLDPTNGNPRGYYKGEVSSDYNLLTGADVSVKDLVYNGPAFPTMFGNLGNTFSYKGFSATARFTYKLGHYFRPNSINYSNLFASNVGHPDYLKRWQKPGDELVTNVPSLVYPAVSRRDAFYNYAGVAVLKGDNVRLAYISIGYELKREWLNKLPFKSIQLQANASNLGVIWTANKQGIDPDYRDNQILPSKYFSLGIRCTL</sequence>
<keyword evidence="1" id="KW-0998">Cell outer membrane</keyword>
<gene>
    <name evidence="4" type="ORF">EZ428_05260</name>
</gene>
<keyword evidence="1" id="KW-0813">Transport</keyword>
<keyword evidence="5" id="KW-1185">Reference proteome</keyword>
<evidence type="ECO:0000259" key="3">
    <source>
        <dbReference type="Pfam" id="PF07715"/>
    </source>
</evidence>
<accession>A0A4R0N2X4</accession>
<evidence type="ECO:0000256" key="1">
    <source>
        <dbReference type="PROSITE-ProRule" id="PRU01360"/>
    </source>
</evidence>
<dbReference type="OrthoDB" id="9768177at2"/>
<dbReference type="Pfam" id="PF07715">
    <property type="entry name" value="Plug"/>
    <property type="match status" value="1"/>
</dbReference>
<dbReference type="InterPro" id="IPR037066">
    <property type="entry name" value="Plug_dom_sf"/>
</dbReference>
<evidence type="ECO:0000313" key="5">
    <source>
        <dbReference type="Proteomes" id="UP000292884"/>
    </source>
</evidence>
<dbReference type="InterPro" id="IPR039426">
    <property type="entry name" value="TonB-dep_rcpt-like"/>
</dbReference>
<dbReference type="AlphaFoldDB" id="A0A4R0N2X4"/>
<comment type="similarity">
    <text evidence="1">Belongs to the TonB-dependent receptor family.</text>
</comment>
<comment type="caution">
    <text evidence="4">The sequence shown here is derived from an EMBL/GenBank/DDBJ whole genome shotgun (WGS) entry which is preliminary data.</text>
</comment>
<evidence type="ECO:0000256" key="2">
    <source>
        <dbReference type="SAM" id="SignalP"/>
    </source>
</evidence>
<proteinExistence type="inferred from homology"/>
<feature type="signal peptide" evidence="2">
    <location>
        <begin position="1"/>
        <end position="18"/>
    </location>
</feature>
<keyword evidence="1" id="KW-1134">Transmembrane beta strand</keyword>
<reference evidence="4 5" key="1">
    <citation type="submission" date="2019-02" db="EMBL/GenBank/DDBJ databases">
        <title>Pedobacter sp. RP-1-13 sp. nov., isolated from Arctic soil.</title>
        <authorList>
            <person name="Dahal R.H."/>
        </authorList>
    </citation>
    <scope>NUCLEOTIDE SEQUENCE [LARGE SCALE GENOMIC DNA]</scope>
    <source>
        <strain evidence="4 5">RP-1-13</strain>
    </source>
</reference>
<dbReference type="GO" id="GO:0009279">
    <property type="term" value="C:cell outer membrane"/>
    <property type="evidence" value="ECO:0007669"/>
    <property type="project" value="UniProtKB-SubCell"/>
</dbReference>
<organism evidence="4 5">
    <name type="scientific">Pedobacter frigiditerrae</name>
    <dbReference type="NCBI Taxonomy" id="2530452"/>
    <lineage>
        <taxon>Bacteria</taxon>
        <taxon>Pseudomonadati</taxon>
        <taxon>Bacteroidota</taxon>
        <taxon>Sphingobacteriia</taxon>
        <taxon>Sphingobacteriales</taxon>
        <taxon>Sphingobacteriaceae</taxon>
        <taxon>Pedobacter</taxon>
    </lineage>
</organism>
<dbReference type="EMBL" id="SJSK01000001">
    <property type="protein sequence ID" value="TCC94188.1"/>
    <property type="molecule type" value="Genomic_DNA"/>
</dbReference>
<dbReference type="RefSeq" id="WP_131552049.1">
    <property type="nucleotide sequence ID" value="NZ_SJSK01000001.1"/>
</dbReference>
<evidence type="ECO:0000313" key="4">
    <source>
        <dbReference type="EMBL" id="TCC94188.1"/>
    </source>
</evidence>
<name>A0A4R0N2X4_9SPHI</name>
<protein>
    <submittedName>
        <fullName evidence="4">SusC/RagA family TonB-linked outer membrane protein</fullName>
    </submittedName>
</protein>
<dbReference type="Gene3D" id="2.170.130.10">
    <property type="entry name" value="TonB-dependent receptor, plug domain"/>
    <property type="match status" value="1"/>
</dbReference>
<dbReference type="Gene3D" id="2.60.40.1120">
    <property type="entry name" value="Carboxypeptidase-like, regulatory domain"/>
    <property type="match status" value="1"/>
</dbReference>
<dbReference type="InterPro" id="IPR023997">
    <property type="entry name" value="TonB-dep_OMP_SusC/RagA_CS"/>
</dbReference>
<dbReference type="NCBIfam" id="TIGR04057">
    <property type="entry name" value="SusC_RagA_signa"/>
    <property type="match status" value="1"/>
</dbReference>
<keyword evidence="1" id="KW-0472">Membrane</keyword>
<feature type="chain" id="PRO_5020837112" evidence="2">
    <location>
        <begin position="19"/>
        <end position="1059"/>
    </location>
</feature>
<dbReference type="InterPro" id="IPR012910">
    <property type="entry name" value="Plug_dom"/>
</dbReference>
<feature type="domain" description="TonB-dependent receptor plug" evidence="3">
    <location>
        <begin position="112"/>
        <end position="216"/>
    </location>
</feature>
<dbReference type="InterPro" id="IPR008969">
    <property type="entry name" value="CarboxyPept-like_regulatory"/>
</dbReference>
<dbReference type="PROSITE" id="PS52016">
    <property type="entry name" value="TONB_DEPENDENT_REC_3"/>
    <property type="match status" value="1"/>
</dbReference>
<dbReference type="InterPro" id="IPR023996">
    <property type="entry name" value="TonB-dep_OMP_SusC/RagA"/>
</dbReference>
<comment type="subcellular location">
    <subcellularLocation>
        <location evidence="1">Cell outer membrane</location>
        <topology evidence="1">Multi-pass membrane protein</topology>
    </subcellularLocation>
</comment>
<keyword evidence="1" id="KW-0812">Transmembrane</keyword>
<dbReference type="SUPFAM" id="SSF49464">
    <property type="entry name" value="Carboxypeptidase regulatory domain-like"/>
    <property type="match status" value="1"/>
</dbReference>